<dbReference type="GO" id="GO:0050660">
    <property type="term" value="F:flavin adenine dinucleotide binding"/>
    <property type="evidence" value="ECO:0007669"/>
    <property type="project" value="InterPro"/>
</dbReference>
<dbReference type="Gene3D" id="2.40.110.10">
    <property type="entry name" value="Butyryl-CoA Dehydrogenase, subunit A, domain 2"/>
    <property type="match status" value="1"/>
</dbReference>
<feature type="domain" description="Acyl-CoA dehydrogenase/oxidase N-terminal" evidence="8">
    <location>
        <begin position="6"/>
        <end position="117"/>
    </location>
</feature>
<dbReference type="Proteomes" id="UP000298173">
    <property type="component" value="Unassembled WGS sequence"/>
</dbReference>
<dbReference type="SUPFAM" id="SSF56645">
    <property type="entry name" value="Acyl-CoA dehydrogenase NM domain-like"/>
    <property type="match status" value="1"/>
</dbReference>
<reference evidence="9 10" key="1">
    <citation type="submission" date="2019-03" db="EMBL/GenBank/DDBJ databases">
        <title>Genomics of glacier-inhabiting Cryobacterium strains.</title>
        <authorList>
            <person name="Liu Q."/>
            <person name="Xin Y.-H."/>
        </authorList>
    </citation>
    <scope>NUCLEOTIDE SEQUENCE [LARGE SCALE GENOMIC DNA]</scope>
    <source>
        <strain evidence="9 10">HLT2-23</strain>
    </source>
</reference>
<dbReference type="GO" id="GO:0003995">
    <property type="term" value="F:acyl-CoA dehydrogenase activity"/>
    <property type="evidence" value="ECO:0007669"/>
    <property type="project" value="TreeGrafter"/>
</dbReference>
<comment type="similarity">
    <text evidence="2 5">Belongs to the acyl-CoA dehydrogenase family.</text>
</comment>
<evidence type="ECO:0000256" key="3">
    <source>
        <dbReference type="ARBA" id="ARBA00022630"/>
    </source>
</evidence>
<evidence type="ECO:0000256" key="4">
    <source>
        <dbReference type="ARBA" id="ARBA00022827"/>
    </source>
</evidence>
<organism evidence="9 10">
    <name type="scientific">Cryobacterium glaciale</name>
    <dbReference type="NCBI Taxonomy" id="1259145"/>
    <lineage>
        <taxon>Bacteria</taxon>
        <taxon>Bacillati</taxon>
        <taxon>Actinomycetota</taxon>
        <taxon>Actinomycetes</taxon>
        <taxon>Micrococcales</taxon>
        <taxon>Microbacteriaceae</taxon>
        <taxon>Cryobacterium</taxon>
    </lineage>
</organism>
<proteinExistence type="inferred from homology"/>
<evidence type="ECO:0000313" key="10">
    <source>
        <dbReference type="Proteomes" id="UP000298173"/>
    </source>
</evidence>
<keyword evidence="4 5" id="KW-0274">FAD</keyword>
<feature type="domain" description="Acyl-CoA oxidase/dehydrogenase middle" evidence="7">
    <location>
        <begin position="121"/>
        <end position="214"/>
    </location>
</feature>
<dbReference type="InterPro" id="IPR013786">
    <property type="entry name" value="AcylCoA_DH/ox_N"/>
</dbReference>
<comment type="cofactor">
    <cofactor evidence="1 5">
        <name>FAD</name>
        <dbReference type="ChEBI" id="CHEBI:57692"/>
    </cofactor>
</comment>
<evidence type="ECO:0000259" key="8">
    <source>
        <dbReference type="Pfam" id="PF02771"/>
    </source>
</evidence>
<dbReference type="PANTHER" id="PTHR43884">
    <property type="entry name" value="ACYL-COA DEHYDROGENASE"/>
    <property type="match status" value="1"/>
</dbReference>
<dbReference type="Gene3D" id="1.20.140.10">
    <property type="entry name" value="Butyryl-CoA Dehydrogenase, subunit A, domain 3"/>
    <property type="match status" value="1"/>
</dbReference>
<feature type="domain" description="Acyl-CoA dehydrogenase/oxidase C-terminal" evidence="6">
    <location>
        <begin position="228"/>
        <end position="375"/>
    </location>
</feature>
<evidence type="ECO:0000313" key="9">
    <source>
        <dbReference type="EMBL" id="TFB77300.1"/>
    </source>
</evidence>
<evidence type="ECO:0000256" key="1">
    <source>
        <dbReference type="ARBA" id="ARBA00001974"/>
    </source>
</evidence>
<dbReference type="GO" id="GO:0033539">
    <property type="term" value="P:fatty acid beta-oxidation using acyl-CoA dehydrogenase"/>
    <property type="evidence" value="ECO:0007669"/>
    <property type="project" value="TreeGrafter"/>
</dbReference>
<dbReference type="Pfam" id="PF02770">
    <property type="entry name" value="Acyl-CoA_dh_M"/>
    <property type="match status" value="1"/>
</dbReference>
<sequence length="383" mass="41660">MDFAITEEQSDLVQVARTFAAERIAPYYQQRENEGKFDRATLVEMGSLGFFGVELPEEVGGLGLDCLTAGLVLEALSGDDYNLGYIPVTVSLAAQIMHNYGRAEVVQPWIRGMLAGEVIPCVALTEPSGGSDAANLTLNARKDGNEYVLTGEKTSISMATQADVAVVFGRTGTPDSRSRGVSAFLVPLDDPTVTRSAFNDHGGRAAGRGTIHFDGTRVPESHLLGEENRGFSQVMSGFDYSRALIGLQSLAVARKSLDETWAYVSTRRSFGQALVEHQGVAFPLAEAETHYEAARLLCLQTLWLKDQGAPHTSQAAMCKWWAPKLAYDIVMKCLLSHGHGGYSNELPFEQRLRDLLGLQIGDGTAQIMKTVITKRRLMALAKE</sequence>
<dbReference type="Pfam" id="PF02771">
    <property type="entry name" value="Acyl-CoA_dh_N"/>
    <property type="match status" value="1"/>
</dbReference>
<dbReference type="Pfam" id="PF00441">
    <property type="entry name" value="Acyl-CoA_dh_1"/>
    <property type="match status" value="1"/>
</dbReference>
<dbReference type="InterPro" id="IPR009100">
    <property type="entry name" value="AcylCoA_DH/oxidase_NM_dom_sf"/>
</dbReference>
<keyword evidence="10" id="KW-1185">Reference proteome</keyword>
<dbReference type="OrthoDB" id="2769798at2"/>
<gene>
    <name evidence="9" type="ORF">E3O06_00660</name>
</gene>
<keyword evidence="3 5" id="KW-0285">Flavoprotein</keyword>
<dbReference type="SUPFAM" id="SSF47203">
    <property type="entry name" value="Acyl-CoA dehydrogenase C-terminal domain-like"/>
    <property type="match status" value="1"/>
</dbReference>
<evidence type="ECO:0000256" key="5">
    <source>
        <dbReference type="RuleBase" id="RU362125"/>
    </source>
</evidence>
<dbReference type="InterPro" id="IPR036250">
    <property type="entry name" value="AcylCo_DH-like_C"/>
</dbReference>
<dbReference type="InterPro" id="IPR046373">
    <property type="entry name" value="Acyl-CoA_Oxase/DH_mid-dom_sf"/>
</dbReference>
<dbReference type="InterPro" id="IPR009075">
    <property type="entry name" value="AcylCo_DH/oxidase_C"/>
</dbReference>
<keyword evidence="5" id="KW-0560">Oxidoreductase</keyword>
<dbReference type="EMBL" id="SOEY01000002">
    <property type="protein sequence ID" value="TFB77300.1"/>
    <property type="molecule type" value="Genomic_DNA"/>
</dbReference>
<comment type="caution">
    <text evidence="9">The sequence shown here is derived from an EMBL/GenBank/DDBJ whole genome shotgun (WGS) entry which is preliminary data.</text>
</comment>
<evidence type="ECO:0000259" key="7">
    <source>
        <dbReference type="Pfam" id="PF02770"/>
    </source>
</evidence>
<name>A0A4R8V3T9_9MICO</name>
<accession>A0A4R8V3T9</accession>
<protein>
    <submittedName>
        <fullName evidence="9">Cyclohexanecarboxyl-CoA dehydrogenase</fullName>
    </submittedName>
</protein>
<dbReference type="PANTHER" id="PTHR43884:SF12">
    <property type="entry name" value="ISOVALERYL-COA DEHYDROGENASE, MITOCHONDRIAL-RELATED"/>
    <property type="match status" value="1"/>
</dbReference>
<dbReference type="RefSeq" id="WP_134501112.1">
    <property type="nucleotide sequence ID" value="NZ_SOEY01000002.1"/>
</dbReference>
<dbReference type="Gene3D" id="1.10.540.10">
    <property type="entry name" value="Acyl-CoA dehydrogenase/oxidase, N-terminal domain"/>
    <property type="match status" value="1"/>
</dbReference>
<dbReference type="AlphaFoldDB" id="A0A4R8V3T9"/>
<evidence type="ECO:0000259" key="6">
    <source>
        <dbReference type="Pfam" id="PF00441"/>
    </source>
</evidence>
<dbReference type="InterPro" id="IPR006091">
    <property type="entry name" value="Acyl-CoA_Oxase/DH_mid-dom"/>
</dbReference>
<dbReference type="GO" id="GO:0046359">
    <property type="term" value="P:butyrate catabolic process"/>
    <property type="evidence" value="ECO:0007669"/>
    <property type="project" value="TreeGrafter"/>
</dbReference>
<dbReference type="InterPro" id="IPR037069">
    <property type="entry name" value="AcylCoA_DH/ox_N_sf"/>
</dbReference>
<evidence type="ECO:0000256" key="2">
    <source>
        <dbReference type="ARBA" id="ARBA00009347"/>
    </source>
</evidence>